<reference evidence="2 3" key="2">
    <citation type="submission" date="2024-10" db="EMBL/GenBank/DDBJ databases">
        <authorList>
            <person name="Ryan C."/>
        </authorList>
    </citation>
    <scope>NUCLEOTIDE SEQUENCE [LARGE SCALE GENOMIC DNA]</scope>
</reference>
<dbReference type="Proteomes" id="UP001497457">
    <property type="component" value="Chromosome 36b"/>
</dbReference>
<keyword evidence="3" id="KW-1185">Reference proteome</keyword>
<evidence type="ECO:0000313" key="2">
    <source>
        <dbReference type="EMBL" id="CAL5054161.1"/>
    </source>
</evidence>
<dbReference type="AlphaFoldDB" id="A0ABC9EBL2"/>
<name>A0ABC9EBL2_9POAL</name>
<accession>A0ABC9EBL2</accession>
<dbReference type="PANTHER" id="PTHR35162">
    <property type="entry name" value="OS08G0516600 PROTEIN"/>
    <property type="match status" value="1"/>
</dbReference>
<dbReference type="InterPro" id="IPR053115">
    <property type="entry name" value="CDK_inhibitor"/>
</dbReference>
<dbReference type="EMBL" id="OZ075146">
    <property type="protein sequence ID" value="CAL5054161.1"/>
    <property type="molecule type" value="Genomic_DNA"/>
</dbReference>
<organism evidence="2 3">
    <name type="scientific">Urochloa decumbens</name>
    <dbReference type="NCBI Taxonomy" id="240449"/>
    <lineage>
        <taxon>Eukaryota</taxon>
        <taxon>Viridiplantae</taxon>
        <taxon>Streptophyta</taxon>
        <taxon>Embryophyta</taxon>
        <taxon>Tracheophyta</taxon>
        <taxon>Spermatophyta</taxon>
        <taxon>Magnoliopsida</taxon>
        <taxon>Liliopsida</taxon>
        <taxon>Poales</taxon>
        <taxon>Poaceae</taxon>
        <taxon>PACMAD clade</taxon>
        <taxon>Panicoideae</taxon>
        <taxon>Panicodae</taxon>
        <taxon>Paniceae</taxon>
        <taxon>Melinidinae</taxon>
        <taxon>Urochloa</taxon>
    </lineage>
</organism>
<gene>
    <name evidence="2" type="ORF">URODEC1_LOCUS93637</name>
</gene>
<evidence type="ECO:0000256" key="1">
    <source>
        <dbReference type="SAM" id="MobiDB-lite"/>
    </source>
</evidence>
<reference evidence="3" key="1">
    <citation type="submission" date="2024-06" db="EMBL/GenBank/DDBJ databases">
        <authorList>
            <person name="Ryan C."/>
        </authorList>
    </citation>
    <scope>NUCLEOTIDE SEQUENCE [LARGE SCALE GENOMIC DNA]</scope>
</reference>
<protein>
    <submittedName>
        <fullName evidence="2">Uncharacterized protein</fullName>
    </submittedName>
</protein>
<feature type="region of interest" description="Disordered" evidence="1">
    <location>
        <begin position="18"/>
        <end position="48"/>
    </location>
</feature>
<dbReference type="PANTHER" id="PTHR35162:SF10">
    <property type="entry name" value="OS06G0659800 PROTEIN"/>
    <property type="match status" value="1"/>
</dbReference>
<proteinExistence type="predicted"/>
<evidence type="ECO:0000313" key="3">
    <source>
        <dbReference type="Proteomes" id="UP001497457"/>
    </source>
</evidence>
<sequence>MGVEIDLSELAVLRPIQTAASSGGGAAATPPRRGSGGDGPDADDTGCVTPTAMSSLLPRQGGGLGIDAAAAVIDAVFTTPTSPECLLRPATVCPPAPRKPAGAPAAIAAKRKRCCDSPELRRCFFPVPQDLSTVFLPRGPADRSAAAAAAVAGPPPRAAKKIRRLFVVG</sequence>